<feature type="domain" description="Type I restriction modification DNA specificity" evidence="6">
    <location>
        <begin position="11"/>
        <end position="175"/>
    </location>
</feature>
<name>A0ABN1STA0_9ACTN</name>
<organism evidence="7 8">
    <name type="scientific">Streptomyces thermogriseus</name>
    <dbReference type="NCBI Taxonomy" id="75292"/>
    <lineage>
        <taxon>Bacteria</taxon>
        <taxon>Bacillati</taxon>
        <taxon>Actinomycetota</taxon>
        <taxon>Actinomycetes</taxon>
        <taxon>Kitasatosporales</taxon>
        <taxon>Streptomycetaceae</taxon>
        <taxon>Streptomyces</taxon>
    </lineage>
</organism>
<dbReference type="CDD" id="cd17253">
    <property type="entry name" value="RMtype1_S_Eco933I-TRD2-CR2_like"/>
    <property type="match status" value="1"/>
</dbReference>
<evidence type="ECO:0000256" key="3">
    <source>
        <dbReference type="ARBA" id="ARBA00023125"/>
    </source>
</evidence>
<dbReference type="Gene3D" id="3.90.220.20">
    <property type="entry name" value="DNA methylase specificity domains"/>
    <property type="match status" value="2"/>
</dbReference>
<dbReference type="Proteomes" id="UP001501072">
    <property type="component" value="Unassembled WGS sequence"/>
</dbReference>
<keyword evidence="8" id="KW-1185">Reference proteome</keyword>
<evidence type="ECO:0000313" key="8">
    <source>
        <dbReference type="Proteomes" id="UP001501072"/>
    </source>
</evidence>
<dbReference type="InterPro" id="IPR000055">
    <property type="entry name" value="Restrct_endonuc_typeI_TRD"/>
</dbReference>
<keyword evidence="2" id="KW-0680">Restriction system</keyword>
<comment type="caution">
    <text evidence="7">The sequence shown here is derived from an EMBL/GenBank/DDBJ whole genome shotgun (WGS) entry which is preliminary data.</text>
</comment>
<evidence type="ECO:0000256" key="2">
    <source>
        <dbReference type="ARBA" id="ARBA00022747"/>
    </source>
</evidence>
<dbReference type="InterPro" id="IPR044946">
    <property type="entry name" value="Restrct_endonuc_typeI_TRD_sf"/>
</dbReference>
<feature type="compositionally biased region" description="Low complexity" evidence="5">
    <location>
        <begin position="476"/>
        <end position="494"/>
    </location>
</feature>
<keyword evidence="3" id="KW-0238">DNA-binding</keyword>
<dbReference type="Pfam" id="PF01420">
    <property type="entry name" value="Methylase_S"/>
    <property type="match status" value="1"/>
</dbReference>
<evidence type="ECO:0000256" key="5">
    <source>
        <dbReference type="SAM" id="MobiDB-lite"/>
    </source>
</evidence>
<evidence type="ECO:0000259" key="6">
    <source>
        <dbReference type="Pfam" id="PF01420"/>
    </source>
</evidence>
<dbReference type="PANTHER" id="PTHR43140:SF1">
    <property type="entry name" value="TYPE I RESTRICTION ENZYME ECOKI SPECIFICITY SUBUNIT"/>
    <property type="match status" value="1"/>
</dbReference>
<proteinExistence type="inferred from homology"/>
<dbReference type="PANTHER" id="PTHR43140">
    <property type="entry name" value="TYPE-1 RESTRICTION ENZYME ECOKI SPECIFICITY PROTEIN"/>
    <property type="match status" value="1"/>
</dbReference>
<evidence type="ECO:0000313" key="7">
    <source>
        <dbReference type="EMBL" id="GAA1004609.1"/>
    </source>
</evidence>
<protein>
    <recommendedName>
        <fullName evidence="6">Type I restriction modification DNA specificity domain-containing protein</fullName>
    </recommendedName>
</protein>
<dbReference type="RefSeq" id="WP_346072047.1">
    <property type="nucleotide sequence ID" value="NZ_BAAAHU010000004.1"/>
</dbReference>
<dbReference type="SUPFAM" id="SSF116734">
    <property type="entry name" value="DNA methylase specificity domain"/>
    <property type="match status" value="2"/>
</dbReference>
<comment type="similarity">
    <text evidence="1">Belongs to the type-I restriction system S methylase family.</text>
</comment>
<reference evidence="7 8" key="1">
    <citation type="journal article" date="2019" name="Int. J. Syst. Evol. Microbiol.">
        <title>The Global Catalogue of Microorganisms (GCM) 10K type strain sequencing project: providing services to taxonomists for standard genome sequencing and annotation.</title>
        <authorList>
            <consortium name="The Broad Institute Genomics Platform"/>
            <consortium name="The Broad Institute Genome Sequencing Center for Infectious Disease"/>
            <person name="Wu L."/>
            <person name="Ma J."/>
        </authorList>
    </citation>
    <scope>NUCLEOTIDE SEQUENCE [LARGE SCALE GENOMIC DNA]</scope>
    <source>
        <strain evidence="7 8">JCM 11269</strain>
    </source>
</reference>
<dbReference type="EMBL" id="BAAAHU010000004">
    <property type="protein sequence ID" value="GAA1004609.1"/>
    <property type="molecule type" value="Genomic_DNA"/>
</dbReference>
<comment type="subunit">
    <text evidence="4">The methyltransferase is composed of M and S polypeptides.</text>
</comment>
<evidence type="ECO:0000256" key="4">
    <source>
        <dbReference type="ARBA" id="ARBA00038652"/>
    </source>
</evidence>
<gene>
    <name evidence="7" type="ORF">GCM10009564_07160</name>
</gene>
<dbReference type="InterPro" id="IPR051212">
    <property type="entry name" value="Type-I_RE_S_subunit"/>
</dbReference>
<sequence length="494" mass="53963">MSEGGNPSELPKGWVQVRLDEIAEVRLGRQRSPKNHSGTQMRPYLRAANVDWNGLKLDDVKEMNFTDDEVAVYGLKKGDILLSEASGSVSEVGKPAIWNDEIADCCFQNTLIRVRSYGVDPGYLLHFLRSEAIRGAFVKHSRGVGIHHLGAARLAAWQVPVPPLGEQRRIVVALDEQLSHLASGTETLRGALTKAGALRRKILASLTTPSSSGWTEHQLGDLATTVRNGMYVSRPGIEPDGVPILRIGAVRPLQLDLSDLRYSAVEVQRVAEDGYLLDQGDLLFTRYNGNPAYVGACAVVPEGTGALTYPDKLIRVQLRQDIADPEFVAMVCTGGPARRVIQAAVKTTAGQAGIAGKDLKKVPIWLPSLDEQRERARAYRDWEETISRLEAEISKGESHSDRLRRSLLAEAFAGRLVPQDPADEPAEALLDRIRAEREAAGVTKSRRRSPRRAPAQRRRTPDTAPTPDAPPPPRADAPALATATQPTLDLEIPS</sequence>
<feature type="region of interest" description="Disordered" evidence="5">
    <location>
        <begin position="437"/>
        <end position="494"/>
    </location>
</feature>
<feature type="compositionally biased region" description="Basic residues" evidence="5">
    <location>
        <begin position="444"/>
        <end position="458"/>
    </location>
</feature>
<accession>A0ABN1STA0</accession>
<evidence type="ECO:0000256" key="1">
    <source>
        <dbReference type="ARBA" id="ARBA00010923"/>
    </source>
</evidence>
<dbReference type="CDD" id="cd17261">
    <property type="entry name" value="RMtype1_S_EcoKI-TRD2-CR2_like"/>
    <property type="match status" value="1"/>
</dbReference>